<dbReference type="EMBL" id="BGPR01000058">
    <property type="protein sequence ID" value="GBL88206.1"/>
    <property type="molecule type" value="Genomic_DNA"/>
</dbReference>
<name>A0A4Y2BAA6_ARAVE</name>
<organism evidence="1 2">
    <name type="scientific">Araneus ventricosus</name>
    <name type="common">Orbweaver spider</name>
    <name type="synonym">Epeira ventricosa</name>
    <dbReference type="NCBI Taxonomy" id="182803"/>
    <lineage>
        <taxon>Eukaryota</taxon>
        <taxon>Metazoa</taxon>
        <taxon>Ecdysozoa</taxon>
        <taxon>Arthropoda</taxon>
        <taxon>Chelicerata</taxon>
        <taxon>Arachnida</taxon>
        <taxon>Araneae</taxon>
        <taxon>Araneomorphae</taxon>
        <taxon>Entelegynae</taxon>
        <taxon>Araneoidea</taxon>
        <taxon>Araneidae</taxon>
        <taxon>Araneus</taxon>
    </lineage>
</organism>
<sequence length="130" mass="14943">MDTFHKSCINLIYLYKADSLIAHHLTRPSSFLEKDVQCTPAELVSDAAVRFPGELFDASKPDRNPVDFFAKVRAHVPTTKLLRLQPPKNHWKRHIFIHPELLKSSCPGHRLLCMDIKKLNALLKKTILFT</sequence>
<accession>A0A4Y2BAA6</accession>
<keyword evidence="2" id="KW-1185">Reference proteome</keyword>
<evidence type="ECO:0000313" key="1">
    <source>
        <dbReference type="EMBL" id="GBL88206.1"/>
    </source>
</evidence>
<evidence type="ECO:0000313" key="2">
    <source>
        <dbReference type="Proteomes" id="UP000499080"/>
    </source>
</evidence>
<protein>
    <submittedName>
        <fullName evidence="1">Uncharacterized protein</fullName>
    </submittedName>
</protein>
<gene>
    <name evidence="1" type="ORF">AVEN_117791_1</name>
</gene>
<comment type="caution">
    <text evidence="1">The sequence shown here is derived from an EMBL/GenBank/DDBJ whole genome shotgun (WGS) entry which is preliminary data.</text>
</comment>
<dbReference type="AlphaFoldDB" id="A0A4Y2BAA6"/>
<proteinExistence type="predicted"/>
<dbReference type="Proteomes" id="UP000499080">
    <property type="component" value="Unassembled WGS sequence"/>
</dbReference>
<reference evidence="1 2" key="1">
    <citation type="journal article" date="2019" name="Sci. Rep.">
        <title>Orb-weaving spider Araneus ventricosus genome elucidates the spidroin gene catalogue.</title>
        <authorList>
            <person name="Kono N."/>
            <person name="Nakamura H."/>
            <person name="Ohtoshi R."/>
            <person name="Moran D.A.P."/>
            <person name="Shinohara A."/>
            <person name="Yoshida Y."/>
            <person name="Fujiwara M."/>
            <person name="Mori M."/>
            <person name="Tomita M."/>
            <person name="Arakawa K."/>
        </authorList>
    </citation>
    <scope>NUCLEOTIDE SEQUENCE [LARGE SCALE GENOMIC DNA]</scope>
</reference>